<protein>
    <submittedName>
        <fullName evidence="1">Uncharacterized protein</fullName>
    </submittedName>
</protein>
<name>A0ACC2VI74_9TREE</name>
<sequence>MVFSMFQRAKQKLAQTTGWERLNRGSVPATEDPTDSSPLLNTPDVPPTNSHQSLLVPESHNSTSTKSPLPDPFPQVSEPTITTHSDRFRARPAIISRQASHSSRTSRTSRKPSIPYTINGPINVNPGDQTYTSITDSVPPTTAESQLQRLFTEAEPDELQPLLNRLRGNSYSVQSVVVQPPETESWKSYFANYYSNFTLESHKGIVTTVMILLLLFLFFYLTYNQLDSLAVQAIEPSIHSISILKVHGDGVDFHVTGSLCVNYDNISNLFYRTFMKLGSLLLGSVIIIPQGPVRLTVDLVSDTNFEPLHVLNIFPPELQVDVLNKRITEIDFISKTDVIKENVVELANRALAVQNDSISFSCQGTVDLLVKTSLFQYETQNVRFNETVQLLKNDLEPEVVIENLKVAQNGNKFDVKSNITIQNNLPMNFALYPINWNILLDGCHEPYQVGSWTSQNISVKPNSPILVQIEGNVGKIAEQLLEPCENGLSSINELVKRYAAGQPIDVHLRASDENDNLPSWFLYIAHNVNYRFLFEPVLPQVKPPRISVKELTIEIPSAKDTLSAFMNANTSFEVDIPSGYDIEGKVLQLSTTYDLRKENDSIAQGKARHFLNWTYSENVVTVDADTEEDKLVILDPAYVGSLFSSYVNGHLAANLSLNTTFNDVHVDLPILSTVLDDITVAIPLTLSPDIEYLPTLKGWNVTIINIFLLDTTEDTVQVSIDFQVLNPTNYSLEIPKETIGCDVLFNDTVLGYAEVSDLYVPNQDGGVDYTAVAVLNVPSPMSRVNLELFVSEFVSGVKNLSLGFQGRKDKRSKNQGLQDLIGNIQVEDVELPSIGFDATNESPNPFLLESVIHVLTSEVELTLYNPVNNTELLVTILQAEASYDGTSLGHIEHHEMLMVPPGVYKTPRIKLDINQGVGMDILRRAIDGTLRVNVTAVFDTTIQQFSLQLLYHGQGLAAKVRL</sequence>
<gene>
    <name evidence="1" type="ORF">QFC19_006149</name>
</gene>
<evidence type="ECO:0000313" key="1">
    <source>
        <dbReference type="EMBL" id="KAJ9099099.1"/>
    </source>
</evidence>
<evidence type="ECO:0000313" key="2">
    <source>
        <dbReference type="Proteomes" id="UP001241377"/>
    </source>
</evidence>
<dbReference type="Proteomes" id="UP001241377">
    <property type="component" value="Unassembled WGS sequence"/>
</dbReference>
<comment type="caution">
    <text evidence="1">The sequence shown here is derived from an EMBL/GenBank/DDBJ whole genome shotgun (WGS) entry which is preliminary data.</text>
</comment>
<keyword evidence="2" id="KW-1185">Reference proteome</keyword>
<organism evidence="1 2">
    <name type="scientific">Naganishia cerealis</name>
    <dbReference type="NCBI Taxonomy" id="610337"/>
    <lineage>
        <taxon>Eukaryota</taxon>
        <taxon>Fungi</taxon>
        <taxon>Dikarya</taxon>
        <taxon>Basidiomycota</taxon>
        <taxon>Agaricomycotina</taxon>
        <taxon>Tremellomycetes</taxon>
        <taxon>Filobasidiales</taxon>
        <taxon>Filobasidiaceae</taxon>
        <taxon>Naganishia</taxon>
    </lineage>
</organism>
<proteinExistence type="predicted"/>
<accession>A0ACC2VI74</accession>
<reference evidence="1" key="1">
    <citation type="submission" date="2023-04" db="EMBL/GenBank/DDBJ databases">
        <title>Draft Genome sequencing of Naganishia species isolated from polar environments using Oxford Nanopore Technology.</title>
        <authorList>
            <person name="Leo P."/>
            <person name="Venkateswaran K."/>
        </authorList>
    </citation>
    <scope>NUCLEOTIDE SEQUENCE</scope>
    <source>
        <strain evidence="1">MNA-CCFEE 5261</strain>
    </source>
</reference>
<dbReference type="EMBL" id="JASBWR010000071">
    <property type="protein sequence ID" value="KAJ9099099.1"/>
    <property type="molecule type" value="Genomic_DNA"/>
</dbReference>